<organism evidence="1 2">
    <name type="scientific">Cryphonectria parasitica (strain ATCC 38755 / EP155)</name>
    <dbReference type="NCBI Taxonomy" id="660469"/>
    <lineage>
        <taxon>Eukaryota</taxon>
        <taxon>Fungi</taxon>
        <taxon>Dikarya</taxon>
        <taxon>Ascomycota</taxon>
        <taxon>Pezizomycotina</taxon>
        <taxon>Sordariomycetes</taxon>
        <taxon>Sordariomycetidae</taxon>
        <taxon>Diaporthales</taxon>
        <taxon>Cryphonectriaceae</taxon>
        <taxon>Cryphonectria-Endothia species complex</taxon>
        <taxon>Cryphonectria</taxon>
    </lineage>
</organism>
<dbReference type="GeneID" id="63842836"/>
<name>A0A9P4XZB4_CRYP1</name>
<comment type="caution">
    <text evidence="1">The sequence shown here is derived from an EMBL/GenBank/DDBJ whole genome shotgun (WGS) entry which is preliminary data.</text>
</comment>
<dbReference type="Proteomes" id="UP000803844">
    <property type="component" value="Unassembled WGS sequence"/>
</dbReference>
<sequence length="200" mass="23516">MCPPPPPPLSVCHFQPETQNSKLHSLMEFSEKTPLPLLPSTPSNTTRHKTYESWTVVSQHNRHLSTGLARLGRCLLGHNNRRRRTSSCYVATVYANRHFSSDELAAVYNQEWALHHHPTRGSPAAYRHELWWWWWCRRLLGRLPRDVQEAVGSLLDQRTRETTGLDTRCEWRLVVLKEVETRSYQLWCTEYRLIIEGCER</sequence>
<evidence type="ECO:0000313" key="1">
    <source>
        <dbReference type="EMBL" id="KAF3763540.1"/>
    </source>
</evidence>
<gene>
    <name evidence="1" type="ORF">M406DRAFT_74132</name>
</gene>
<protein>
    <submittedName>
        <fullName evidence="1">Uncharacterized protein</fullName>
    </submittedName>
</protein>
<accession>A0A9P4XZB4</accession>
<reference evidence="1" key="1">
    <citation type="journal article" date="2020" name="Phytopathology">
        <title>Genome sequence of the chestnut blight fungus Cryphonectria parasitica EP155: A fundamental resource for an archetypical invasive plant pathogen.</title>
        <authorList>
            <person name="Crouch J.A."/>
            <person name="Dawe A."/>
            <person name="Aerts A."/>
            <person name="Barry K."/>
            <person name="Churchill A.C.L."/>
            <person name="Grimwood J."/>
            <person name="Hillman B."/>
            <person name="Milgroom M.G."/>
            <person name="Pangilinan J."/>
            <person name="Smith M."/>
            <person name="Salamov A."/>
            <person name="Schmutz J."/>
            <person name="Yadav J."/>
            <person name="Grigoriev I.V."/>
            <person name="Nuss D."/>
        </authorList>
    </citation>
    <scope>NUCLEOTIDE SEQUENCE</scope>
    <source>
        <strain evidence="1">EP155</strain>
    </source>
</reference>
<evidence type="ECO:0000313" key="2">
    <source>
        <dbReference type="Proteomes" id="UP000803844"/>
    </source>
</evidence>
<dbReference type="AlphaFoldDB" id="A0A9P4XZB4"/>
<dbReference type="RefSeq" id="XP_040774501.1">
    <property type="nucleotide sequence ID" value="XM_040925707.1"/>
</dbReference>
<keyword evidence="2" id="KW-1185">Reference proteome</keyword>
<dbReference type="EMBL" id="MU032349">
    <property type="protein sequence ID" value="KAF3763540.1"/>
    <property type="molecule type" value="Genomic_DNA"/>
</dbReference>
<proteinExistence type="predicted"/>